<proteinExistence type="predicted"/>
<dbReference type="EMBL" id="GEBQ01007890">
    <property type="protein sequence ID" value="JAT32087.1"/>
    <property type="molecule type" value="Transcribed_RNA"/>
</dbReference>
<feature type="domain" description="Pre-C2HC" evidence="1">
    <location>
        <begin position="83"/>
        <end position="130"/>
    </location>
</feature>
<gene>
    <name evidence="2" type="ORF">g.808</name>
</gene>
<feature type="non-terminal residue" evidence="2">
    <location>
        <position position="130"/>
    </location>
</feature>
<dbReference type="InterPro" id="IPR006579">
    <property type="entry name" value="Pre_C2HC_dom"/>
</dbReference>
<accession>A0A1B6M818</accession>
<feature type="non-terminal residue" evidence="2">
    <location>
        <position position="1"/>
    </location>
</feature>
<reference evidence="2" key="1">
    <citation type="submission" date="2015-11" db="EMBL/GenBank/DDBJ databases">
        <title>De novo transcriptome assembly of four potential Pierce s Disease insect vectors from Arizona vineyards.</title>
        <authorList>
            <person name="Tassone E.E."/>
        </authorList>
    </citation>
    <scope>NUCLEOTIDE SEQUENCE</scope>
</reference>
<evidence type="ECO:0000259" key="1">
    <source>
        <dbReference type="Pfam" id="PF07530"/>
    </source>
</evidence>
<evidence type="ECO:0000313" key="2">
    <source>
        <dbReference type="EMBL" id="JAT32087.1"/>
    </source>
</evidence>
<dbReference type="Pfam" id="PF07530">
    <property type="entry name" value="PRE_C2HC"/>
    <property type="match status" value="1"/>
</dbReference>
<dbReference type="AlphaFoldDB" id="A0A1B6M818"/>
<sequence length="130" mass="15164">FIPDVVNIKSLVTSVETVIPKESYTYKCINQNKIKINPVTIEAYRKLVHKLKETKVKFHTYQIKQDKPYRVVLKNMHCSTDVSDIKNAIEDHGFKVRNVVNMLQYKTKSPLSMFFVDLEPNSNSKDIFNL</sequence>
<protein>
    <recommendedName>
        <fullName evidence="1">Pre-C2HC domain-containing protein</fullName>
    </recommendedName>
</protein>
<organism evidence="2">
    <name type="scientific">Graphocephala atropunctata</name>
    <dbReference type="NCBI Taxonomy" id="36148"/>
    <lineage>
        <taxon>Eukaryota</taxon>
        <taxon>Metazoa</taxon>
        <taxon>Ecdysozoa</taxon>
        <taxon>Arthropoda</taxon>
        <taxon>Hexapoda</taxon>
        <taxon>Insecta</taxon>
        <taxon>Pterygota</taxon>
        <taxon>Neoptera</taxon>
        <taxon>Paraneoptera</taxon>
        <taxon>Hemiptera</taxon>
        <taxon>Auchenorrhyncha</taxon>
        <taxon>Membracoidea</taxon>
        <taxon>Cicadellidae</taxon>
        <taxon>Cicadellinae</taxon>
        <taxon>Cicadellini</taxon>
        <taxon>Graphocephala</taxon>
    </lineage>
</organism>
<name>A0A1B6M818_9HEMI</name>